<name>A0A0C3CJC8_HEBCY</name>
<evidence type="ECO:0000313" key="1">
    <source>
        <dbReference type="EMBL" id="KIM43846.1"/>
    </source>
</evidence>
<dbReference type="AlphaFoldDB" id="A0A0C3CJC8"/>
<accession>A0A0C3CJC8</accession>
<dbReference type="Gene3D" id="2.60.120.620">
    <property type="entry name" value="q2cbj1_9rhob like domain"/>
    <property type="match status" value="1"/>
</dbReference>
<organism evidence="1 2">
    <name type="scientific">Hebeloma cylindrosporum</name>
    <dbReference type="NCBI Taxonomy" id="76867"/>
    <lineage>
        <taxon>Eukaryota</taxon>
        <taxon>Fungi</taxon>
        <taxon>Dikarya</taxon>
        <taxon>Basidiomycota</taxon>
        <taxon>Agaricomycotina</taxon>
        <taxon>Agaricomycetes</taxon>
        <taxon>Agaricomycetidae</taxon>
        <taxon>Agaricales</taxon>
        <taxon>Agaricineae</taxon>
        <taxon>Hymenogastraceae</taxon>
        <taxon>Hebeloma</taxon>
    </lineage>
</organism>
<protein>
    <recommendedName>
        <fullName evidence="3">Fe2OG dioxygenase domain-containing protein</fullName>
    </recommendedName>
</protein>
<dbReference type="PANTHER" id="PTHR33099:SF11">
    <property type="entry name" value="FE2OG DIOXYGENASE DOMAIN-CONTAINING PROTEIN"/>
    <property type="match status" value="1"/>
</dbReference>
<dbReference type="EMBL" id="KN831775">
    <property type="protein sequence ID" value="KIM43846.1"/>
    <property type="molecule type" value="Genomic_DNA"/>
</dbReference>
<sequence>MPVKLRTPLGNTLTQLSNTPAISFTATHYQTNHWSRTPCAIADISLKISGKDAGTFGNPDIAKITEKSKPSPFGKGDKTVMDLEYRDGRKVVGADIVLGGAPKSEAQKGLYELIENHISGSLFVDKCVKIKLHKLAVYGKEGHFDWHRDTTHGDNHHATVLVALNTEWKGRSLGLRYGEEEVDVDMHVQSVLAASGKKDDEDEDKDLCFQIIAFYTDIEHKVDNITDGTRIVFQFDVKVESNEEDDWEGEDEEHDESCVGRCFGNVVSDTMKPLFPLSRGDTSRHVILEKLVEMIKDLHTSRSIDEVVFPLRHLYRLASIKPEYLKGVDAYVYEALKKTFDVDLKSIMLFHETNYKGRWESDNVVGFPFVSEHDKERKRPAKKRKLVKKIGDSHSCAIPPDVDEQHGLHRVYWQ</sequence>
<reference evidence="2" key="2">
    <citation type="submission" date="2015-01" db="EMBL/GenBank/DDBJ databases">
        <title>Evolutionary Origins and Diversification of the Mycorrhizal Mutualists.</title>
        <authorList>
            <consortium name="DOE Joint Genome Institute"/>
            <consortium name="Mycorrhizal Genomics Consortium"/>
            <person name="Kohler A."/>
            <person name="Kuo A."/>
            <person name="Nagy L.G."/>
            <person name="Floudas D."/>
            <person name="Copeland A."/>
            <person name="Barry K.W."/>
            <person name="Cichocki N."/>
            <person name="Veneault-Fourrey C."/>
            <person name="LaButti K."/>
            <person name="Lindquist E.A."/>
            <person name="Lipzen A."/>
            <person name="Lundell T."/>
            <person name="Morin E."/>
            <person name="Murat C."/>
            <person name="Riley R."/>
            <person name="Ohm R."/>
            <person name="Sun H."/>
            <person name="Tunlid A."/>
            <person name="Henrissat B."/>
            <person name="Grigoriev I.V."/>
            <person name="Hibbett D.S."/>
            <person name="Martin F."/>
        </authorList>
    </citation>
    <scope>NUCLEOTIDE SEQUENCE [LARGE SCALE GENOMIC DNA]</scope>
    <source>
        <strain evidence="2">h7</strain>
    </source>
</reference>
<dbReference type="OrthoDB" id="27483at2759"/>
<dbReference type="PANTHER" id="PTHR33099">
    <property type="entry name" value="FE2OG DIOXYGENASE DOMAIN-CONTAINING PROTEIN"/>
    <property type="match status" value="1"/>
</dbReference>
<evidence type="ECO:0008006" key="3">
    <source>
        <dbReference type="Google" id="ProtNLM"/>
    </source>
</evidence>
<reference evidence="1 2" key="1">
    <citation type="submission" date="2014-04" db="EMBL/GenBank/DDBJ databases">
        <authorList>
            <consortium name="DOE Joint Genome Institute"/>
            <person name="Kuo A."/>
            <person name="Gay G."/>
            <person name="Dore J."/>
            <person name="Kohler A."/>
            <person name="Nagy L.G."/>
            <person name="Floudas D."/>
            <person name="Copeland A."/>
            <person name="Barry K.W."/>
            <person name="Cichocki N."/>
            <person name="Veneault-Fourrey C."/>
            <person name="LaButti K."/>
            <person name="Lindquist E.A."/>
            <person name="Lipzen A."/>
            <person name="Lundell T."/>
            <person name="Morin E."/>
            <person name="Murat C."/>
            <person name="Sun H."/>
            <person name="Tunlid A."/>
            <person name="Henrissat B."/>
            <person name="Grigoriev I.V."/>
            <person name="Hibbett D.S."/>
            <person name="Martin F."/>
            <person name="Nordberg H.P."/>
            <person name="Cantor M.N."/>
            <person name="Hua S.X."/>
        </authorList>
    </citation>
    <scope>NUCLEOTIDE SEQUENCE [LARGE SCALE GENOMIC DNA]</scope>
    <source>
        <strain evidence="2">h7</strain>
    </source>
</reference>
<dbReference type="HOGENOM" id="CLU_051539_0_0_1"/>
<evidence type="ECO:0000313" key="2">
    <source>
        <dbReference type="Proteomes" id="UP000053424"/>
    </source>
</evidence>
<dbReference type="Proteomes" id="UP000053424">
    <property type="component" value="Unassembled WGS sequence"/>
</dbReference>
<proteinExistence type="predicted"/>
<gene>
    <name evidence="1" type="ORF">M413DRAFT_26137</name>
</gene>
<dbReference type="STRING" id="686832.A0A0C3CJC8"/>
<keyword evidence="2" id="KW-1185">Reference proteome</keyword>